<dbReference type="NCBIfam" id="NF004079">
    <property type="entry name" value="PRK05584.1"/>
    <property type="match status" value="1"/>
</dbReference>
<dbReference type="eggNOG" id="COG0775">
    <property type="taxonomic scope" value="Bacteria"/>
</dbReference>
<dbReference type="NCBIfam" id="TIGR01704">
    <property type="entry name" value="MTA_SAH-Nsdase"/>
    <property type="match status" value="1"/>
</dbReference>
<dbReference type="GO" id="GO:0009164">
    <property type="term" value="P:nucleoside catabolic process"/>
    <property type="evidence" value="ECO:0007669"/>
    <property type="project" value="InterPro"/>
</dbReference>
<evidence type="ECO:0000256" key="3">
    <source>
        <dbReference type="ARBA" id="ARBA00022605"/>
    </source>
</evidence>
<evidence type="ECO:0000256" key="2">
    <source>
        <dbReference type="ARBA" id="ARBA00011974"/>
    </source>
</evidence>
<dbReference type="Pfam" id="PF01048">
    <property type="entry name" value="PNP_UDP_1"/>
    <property type="match status" value="1"/>
</dbReference>
<dbReference type="Proteomes" id="UP000005753">
    <property type="component" value="Chromosome"/>
</dbReference>
<organism evidence="7 8">
    <name type="scientific">Eubacterium cellulosolvens (strain ATCC 43171 / JCM 9499 / 6)</name>
    <name type="common">Cillobacterium cellulosolvens</name>
    <dbReference type="NCBI Taxonomy" id="633697"/>
    <lineage>
        <taxon>Bacteria</taxon>
        <taxon>Bacillati</taxon>
        <taxon>Bacillota</taxon>
        <taxon>Clostridia</taxon>
        <taxon>Eubacteriales</taxon>
        <taxon>Eubacteriaceae</taxon>
        <taxon>Eubacterium</taxon>
    </lineage>
</organism>
<evidence type="ECO:0000256" key="5">
    <source>
        <dbReference type="ARBA" id="ARBA00023167"/>
    </source>
</evidence>
<dbReference type="InterPro" id="IPR000845">
    <property type="entry name" value="Nucleoside_phosphorylase_d"/>
</dbReference>
<proteinExistence type="predicted"/>
<dbReference type="GO" id="GO:0008782">
    <property type="term" value="F:adenosylhomocysteine nucleosidase activity"/>
    <property type="evidence" value="ECO:0007669"/>
    <property type="project" value="UniProtKB-EC"/>
</dbReference>
<feature type="domain" description="Nucleoside phosphorylase" evidence="6">
    <location>
        <begin position="4"/>
        <end position="226"/>
    </location>
</feature>
<reference evidence="7 8" key="2">
    <citation type="submission" date="2012-02" db="EMBL/GenBank/DDBJ databases">
        <title>Improved High-Quality Draft sequence of Eubacterium cellulosolvens 6.</title>
        <authorList>
            <consortium name="US DOE Joint Genome Institute"/>
            <person name="Lucas S."/>
            <person name="Han J."/>
            <person name="Lapidus A."/>
            <person name="Cheng J.-F."/>
            <person name="Goodwin L."/>
            <person name="Pitluck S."/>
            <person name="Peters L."/>
            <person name="Mikhailova N."/>
            <person name="Gu W."/>
            <person name="Detter J.C."/>
            <person name="Han C."/>
            <person name="Tapia R."/>
            <person name="Land M."/>
            <person name="Hauser L."/>
            <person name="Kyrpides N."/>
            <person name="Ivanova N."/>
            <person name="Pagani I."/>
            <person name="Johnson E."/>
            <person name="Mukhopadhyay B."/>
            <person name="Anderson I."/>
            <person name="Woyke T."/>
        </authorList>
    </citation>
    <scope>NUCLEOTIDE SEQUENCE [LARGE SCALE GENOMIC DNA]</scope>
    <source>
        <strain evidence="7 8">6</strain>
    </source>
</reference>
<keyword evidence="3" id="KW-0028">Amino-acid biosynthesis</keyword>
<dbReference type="EMBL" id="CM001487">
    <property type="protein sequence ID" value="EIM57185.1"/>
    <property type="molecule type" value="Genomic_DNA"/>
</dbReference>
<dbReference type="GO" id="GO:0005829">
    <property type="term" value="C:cytosol"/>
    <property type="evidence" value="ECO:0007669"/>
    <property type="project" value="TreeGrafter"/>
</dbReference>
<reference evidence="7 8" key="1">
    <citation type="submission" date="2010-08" db="EMBL/GenBank/DDBJ databases">
        <authorList>
            <consortium name="US DOE Joint Genome Institute (JGI-PGF)"/>
            <person name="Lucas S."/>
            <person name="Copeland A."/>
            <person name="Lapidus A."/>
            <person name="Cheng J.-F."/>
            <person name="Bruce D."/>
            <person name="Goodwin L."/>
            <person name="Pitluck S."/>
            <person name="Land M.L."/>
            <person name="Hauser L."/>
            <person name="Chang Y.-J."/>
            <person name="Anderson I.J."/>
            <person name="Johnson E."/>
            <person name="Mulhopadhyay B."/>
            <person name="Kyrpides N."/>
            <person name="Woyke T.J."/>
        </authorList>
    </citation>
    <scope>NUCLEOTIDE SEQUENCE [LARGE SCALE GENOMIC DNA]</scope>
    <source>
        <strain evidence="7 8">6</strain>
    </source>
</reference>
<keyword evidence="8" id="KW-1185">Reference proteome</keyword>
<dbReference type="InterPro" id="IPR010049">
    <property type="entry name" value="MTA_SAH_Nsdase"/>
</dbReference>
<evidence type="ECO:0000313" key="7">
    <source>
        <dbReference type="EMBL" id="EIM57185.1"/>
    </source>
</evidence>
<dbReference type="EC" id="3.2.2.9" evidence="2"/>
<dbReference type="GO" id="GO:0019284">
    <property type="term" value="P:L-methionine salvage from S-adenosylmethionine"/>
    <property type="evidence" value="ECO:0007669"/>
    <property type="project" value="TreeGrafter"/>
</dbReference>
<dbReference type="GO" id="GO:0008930">
    <property type="term" value="F:methylthioadenosine nucleosidase activity"/>
    <property type="evidence" value="ECO:0007669"/>
    <property type="project" value="InterPro"/>
</dbReference>
<dbReference type="PANTHER" id="PTHR46832:SF1">
    <property type="entry name" value="5'-METHYLTHIOADENOSINE_S-ADENOSYLHOMOCYSTEINE NUCLEOSIDASE"/>
    <property type="match status" value="1"/>
</dbReference>
<dbReference type="SUPFAM" id="SSF53167">
    <property type="entry name" value="Purine and uridine phosphorylases"/>
    <property type="match status" value="1"/>
</dbReference>
<name>I5ATR2_EUBC6</name>
<keyword evidence="5" id="KW-0486">Methionine biosynthesis</keyword>
<dbReference type="CDD" id="cd09008">
    <property type="entry name" value="MTAN"/>
    <property type="match status" value="1"/>
</dbReference>
<dbReference type="STRING" id="633697.EubceDRAFT1_1374"/>
<evidence type="ECO:0000256" key="1">
    <source>
        <dbReference type="ARBA" id="ARBA00004945"/>
    </source>
</evidence>
<evidence type="ECO:0000256" key="4">
    <source>
        <dbReference type="ARBA" id="ARBA00022801"/>
    </source>
</evidence>
<dbReference type="PANTHER" id="PTHR46832">
    <property type="entry name" value="5'-METHYLTHIOADENOSINE/S-ADENOSYLHOMOCYSTEINE NUCLEOSIDASE"/>
    <property type="match status" value="1"/>
</dbReference>
<dbReference type="OrthoDB" id="9792278at2"/>
<evidence type="ECO:0000259" key="6">
    <source>
        <dbReference type="Pfam" id="PF01048"/>
    </source>
</evidence>
<sequence length="232" mass="25003">MSLIGIIGAMDEEVAELKQLMTEVNVTTVAGMDFFRGTFEGKPAVVVQSGVGKVNAAICTQILVDHFQVDVVINSGIAGSLQNKIDIGDIVLSSDAVQHDMDATVWGYAPGQVPGMETYIFPGDEKLISLAEEVCAEVNPEIHTFRGRIVSGDQFIADKDTKEKLISTFDGYCAEMEGAAIAQTAWRNKVPFLIIRVICDKADGSAVADDNTFTADCVKHCVRLLQGMAKKI</sequence>
<accession>I5ATR2</accession>
<dbReference type="GO" id="GO:0019509">
    <property type="term" value="P:L-methionine salvage from methylthioadenosine"/>
    <property type="evidence" value="ECO:0007669"/>
    <property type="project" value="UniProtKB-UniPathway"/>
</dbReference>
<evidence type="ECO:0000313" key="8">
    <source>
        <dbReference type="Proteomes" id="UP000005753"/>
    </source>
</evidence>
<dbReference type="UniPathway" id="UPA00904">
    <property type="reaction ID" value="UER00871"/>
</dbReference>
<gene>
    <name evidence="7" type="ORF">EubceDRAFT1_1374</name>
</gene>
<comment type="pathway">
    <text evidence="1">Amino-acid biosynthesis; L-methionine biosynthesis via salvage pathway; S-methyl-5-thio-alpha-D-ribose 1-phosphate from S-methyl-5'-thioadenosine (hydrolase route): step 1/2.</text>
</comment>
<dbReference type="HOGENOM" id="CLU_031248_2_0_9"/>
<protein>
    <recommendedName>
        <fullName evidence="2">adenosylhomocysteine nucleosidase</fullName>
        <ecNumber evidence="2">3.2.2.9</ecNumber>
    </recommendedName>
</protein>
<dbReference type="AlphaFoldDB" id="I5ATR2"/>
<dbReference type="Gene3D" id="3.40.50.1580">
    <property type="entry name" value="Nucleoside phosphorylase domain"/>
    <property type="match status" value="1"/>
</dbReference>
<keyword evidence="4" id="KW-0378">Hydrolase</keyword>
<dbReference type="InterPro" id="IPR035994">
    <property type="entry name" value="Nucleoside_phosphorylase_sf"/>
</dbReference>